<proteinExistence type="predicted"/>
<feature type="disulfide bond" evidence="6">
    <location>
        <begin position="101"/>
        <end position="113"/>
    </location>
</feature>
<evidence type="ECO:0000256" key="1">
    <source>
        <dbReference type="ARBA" id="ARBA00022729"/>
    </source>
</evidence>
<feature type="disulfide bond" evidence="6">
    <location>
        <begin position="103"/>
        <end position="120"/>
    </location>
</feature>
<dbReference type="PROSITE" id="PS01248">
    <property type="entry name" value="EGF_LAM_1"/>
    <property type="match status" value="1"/>
</dbReference>
<dbReference type="FunFam" id="2.10.25.10:FF:000051">
    <property type="entry name" value="Laminin subunit alpha 4"/>
    <property type="match status" value="1"/>
</dbReference>
<keyword evidence="9" id="KW-1185">Reference proteome</keyword>
<dbReference type="Proteomes" id="UP000499080">
    <property type="component" value="Unassembled WGS sequence"/>
</dbReference>
<feature type="disulfide bond" evidence="6">
    <location>
        <begin position="148"/>
        <end position="160"/>
    </location>
</feature>
<dbReference type="PRINTS" id="PR00011">
    <property type="entry name" value="EGFLAMININ"/>
</dbReference>
<dbReference type="PANTHER" id="PTHR10574:SF406">
    <property type="entry name" value="LAMININ SUBUNIT ALPHA 5"/>
    <property type="match status" value="1"/>
</dbReference>
<gene>
    <name evidence="8" type="primary">LAMA1_4</name>
    <name evidence="8" type="ORF">AVEN_129174_1</name>
</gene>
<evidence type="ECO:0000256" key="5">
    <source>
        <dbReference type="ARBA" id="ARBA00023292"/>
    </source>
</evidence>
<organism evidence="8 9">
    <name type="scientific">Araneus ventricosus</name>
    <name type="common">Orbweaver spider</name>
    <name type="synonym">Epeira ventricosa</name>
    <dbReference type="NCBI Taxonomy" id="182803"/>
    <lineage>
        <taxon>Eukaryota</taxon>
        <taxon>Metazoa</taxon>
        <taxon>Ecdysozoa</taxon>
        <taxon>Arthropoda</taxon>
        <taxon>Chelicerata</taxon>
        <taxon>Arachnida</taxon>
        <taxon>Araneae</taxon>
        <taxon>Araneomorphae</taxon>
        <taxon>Entelegynae</taxon>
        <taxon>Araneoidea</taxon>
        <taxon>Araneidae</taxon>
        <taxon>Araneus</taxon>
    </lineage>
</organism>
<comment type="caution">
    <text evidence="8">The sequence shown here is derived from an EMBL/GenBank/DDBJ whole genome shotgun (WGS) entry which is preliminary data.</text>
</comment>
<dbReference type="GO" id="GO:0009888">
    <property type="term" value="P:tissue development"/>
    <property type="evidence" value="ECO:0007669"/>
    <property type="project" value="TreeGrafter"/>
</dbReference>
<evidence type="ECO:0000256" key="3">
    <source>
        <dbReference type="ARBA" id="ARBA00023157"/>
    </source>
</evidence>
<sequence>MKDFSEDRPEIPPTGLGESEHVLSNKWLIGCADGYFGNPQVPGGYCQKCDCSGNADTSQRGWCDSLTGQCLMCLGNTAGWNCGECAPEHFGNAAQRYCEPCSCNPKGSLSSQCDLTTGQCICKPGVVGRTCNRCADGFGNLEAGCEPCVCNRVGSRSEICDPTTGHCNCKPGVFGTTCDSCLEGYYGFSQQGCRGLSKIFEY</sequence>
<evidence type="ECO:0000256" key="4">
    <source>
        <dbReference type="ARBA" id="ARBA00023180"/>
    </source>
</evidence>
<evidence type="ECO:0000313" key="9">
    <source>
        <dbReference type="Proteomes" id="UP000499080"/>
    </source>
</evidence>
<evidence type="ECO:0000259" key="7">
    <source>
        <dbReference type="PROSITE" id="PS50027"/>
    </source>
</evidence>
<evidence type="ECO:0000313" key="8">
    <source>
        <dbReference type="EMBL" id="GBL59226.1"/>
    </source>
</evidence>
<dbReference type="FunFam" id="2.10.25.10:FF:000074">
    <property type="entry name" value="Laminin subunit alpha"/>
    <property type="match status" value="1"/>
</dbReference>
<reference evidence="8 9" key="1">
    <citation type="journal article" date="2019" name="Sci. Rep.">
        <title>Orb-weaving spider Araneus ventricosus genome elucidates the spidroin gene catalogue.</title>
        <authorList>
            <person name="Kono N."/>
            <person name="Nakamura H."/>
            <person name="Ohtoshi R."/>
            <person name="Moran D.A.P."/>
            <person name="Shinohara A."/>
            <person name="Yoshida Y."/>
            <person name="Fujiwara M."/>
            <person name="Mori M."/>
            <person name="Tomita M."/>
            <person name="Arakawa K."/>
        </authorList>
    </citation>
    <scope>NUCLEOTIDE SEQUENCE [LARGE SCALE GENOMIC DNA]</scope>
</reference>
<protein>
    <submittedName>
        <fullName evidence="8">Laminin subunit alpha-1</fullName>
    </submittedName>
</protein>
<feature type="domain" description="Laminin EGF-like" evidence="7">
    <location>
        <begin position="148"/>
        <end position="195"/>
    </location>
</feature>
<name>A0A4Y1ZN81_ARAVE</name>
<keyword evidence="1" id="KW-0732">Signal</keyword>
<dbReference type="SMART" id="SM00180">
    <property type="entry name" value="EGF_Lam"/>
    <property type="match status" value="3"/>
</dbReference>
<dbReference type="FunFam" id="2.10.25.10:FF:000082">
    <property type="entry name" value="Laminin subunit alpha 1"/>
    <property type="match status" value="1"/>
</dbReference>
<keyword evidence="4" id="KW-0325">Glycoprotein</keyword>
<feature type="domain" description="Laminin EGF-like" evidence="7">
    <location>
        <begin position="101"/>
        <end position="147"/>
    </location>
</feature>
<keyword evidence="3 6" id="KW-1015">Disulfide bond</keyword>
<dbReference type="PANTHER" id="PTHR10574">
    <property type="entry name" value="NETRIN/LAMININ-RELATED"/>
    <property type="match status" value="1"/>
</dbReference>
<dbReference type="InterPro" id="IPR050440">
    <property type="entry name" value="Laminin/Netrin_ECM"/>
</dbReference>
<dbReference type="PROSITE" id="PS50027">
    <property type="entry name" value="EGF_LAM_2"/>
    <property type="match status" value="2"/>
</dbReference>
<feature type="disulfide bond" evidence="6">
    <location>
        <begin position="169"/>
        <end position="178"/>
    </location>
</feature>
<evidence type="ECO:0000256" key="6">
    <source>
        <dbReference type="PROSITE-ProRule" id="PRU00460"/>
    </source>
</evidence>
<dbReference type="OrthoDB" id="8545473at2759"/>
<dbReference type="SUPFAM" id="SSF57196">
    <property type="entry name" value="EGF/Laminin"/>
    <property type="match status" value="3"/>
</dbReference>
<dbReference type="Pfam" id="PF00053">
    <property type="entry name" value="EGF_laminin"/>
    <property type="match status" value="3"/>
</dbReference>
<dbReference type="GO" id="GO:0009887">
    <property type="term" value="P:animal organ morphogenesis"/>
    <property type="evidence" value="ECO:0007669"/>
    <property type="project" value="TreeGrafter"/>
</dbReference>
<dbReference type="CDD" id="cd00055">
    <property type="entry name" value="EGF_Lam"/>
    <property type="match status" value="3"/>
</dbReference>
<feature type="disulfide bond" evidence="6">
    <location>
        <begin position="150"/>
        <end position="167"/>
    </location>
</feature>
<comment type="caution">
    <text evidence="6">Lacks conserved residue(s) required for the propagation of feature annotation.</text>
</comment>
<keyword evidence="5 6" id="KW-0424">Laminin EGF-like domain</keyword>
<dbReference type="AlphaFoldDB" id="A0A4Y1ZN81"/>
<dbReference type="EMBL" id="BGPR01076076">
    <property type="protein sequence ID" value="GBL59226.1"/>
    <property type="molecule type" value="Genomic_DNA"/>
</dbReference>
<feature type="disulfide bond" evidence="6">
    <location>
        <begin position="122"/>
        <end position="131"/>
    </location>
</feature>
<dbReference type="Gene3D" id="2.10.25.10">
    <property type="entry name" value="Laminin"/>
    <property type="match status" value="3"/>
</dbReference>
<keyword evidence="2" id="KW-0677">Repeat</keyword>
<evidence type="ECO:0000256" key="2">
    <source>
        <dbReference type="ARBA" id="ARBA00022737"/>
    </source>
</evidence>
<accession>A0A4Y1ZN81</accession>
<dbReference type="InterPro" id="IPR002049">
    <property type="entry name" value="LE_dom"/>
</dbReference>